<dbReference type="PANTHER" id="PTHR36151:SF3">
    <property type="entry name" value="ER-BOUND OXYGENASE MPAB_MPAB'_RUBBER OXYGENASE CATALYTIC DOMAIN-CONTAINING PROTEIN"/>
    <property type="match status" value="1"/>
</dbReference>
<dbReference type="AlphaFoldDB" id="A0A8E2JQ64"/>
<name>A0A8E2JQ64_9PEZI</name>
<protein>
    <recommendedName>
        <fullName evidence="1">ER-bound oxygenase mpaB/mpaB'/Rubber oxygenase catalytic domain-containing protein</fullName>
    </recommendedName>
</protein>
<reference evidence="2 3" key="1">
    <citation type="journal article" date="2016" name="Nat. Commun.">
        <title>Ectomycorrhizal ecology is imprinted in the genome of the dominant symbiotic fungus Cenococcum geophilum.</title>
        <authorList>
            <consortium name="DOE Joint Genome Institute"/>
            <person name="Peter M."/>
            <person name="Kohler A."/>
            <person name="Ohm R.A."/>
            <person name="Kuo A."/>
            <person name="Krutzmann J."/>
            <person name="Morin E."/>
            <person name="Arend M."/>
            <person name="Barry K.W."/>
            <person name="Binder M."/>
            <person name="Choi C."/>
            <person name="Clum A."/>
            <person name="Copeland A."/>
            <person name="Grisel N."/>
            <person name="Haridas S."/>
            <person name="Kipfer T."/>
            <person name="LaButti K."/>
            <person name="Lindquist E."/>
            <person name="Lipzen A."/>
            <person name="Maire R."/>
            <person name="Meier B."/>
            <person name="Mihaltcheva S."/>
            <person name="Molinier V."/>
            <person name="Murat C."/>
            <person name="Poggeler S."/>
            <person name="Quandt C.A."/>
            <person name="Sperisen C."/>
            <person name="Tritt A."/>
            <person name="Tisserant E."/>
            <person name="Crous P.W."/>
            <person name="Henrissat B."/>
            <person name="Nehls U."/>
            <person name="Egli S."/>
            <person name="Spatafora J.W."/>
            <person name="Grigoriev I.V."/>
            <person name="Martin F.M."/>
        </authorList>
    </citation>
    <scope>NUCLEOTIDE SEQUENCE [LARGE SCALE GENOMIC DNA]</scope>
    <source>
        <strain evidence="2 3">CBS 207.34</strain>
    </source>
</reference>
<evidence type="ECO:0000313" key="2">
    <source>
        <dbReference type="EMBL" id="OCL05014.1"/>
    </source>
</evidence>
<keyword evidence="3" id="KW-1185">Reference proteome</keyword>
<dbReference type="EMBL" id="KV750391">
    <property type="protein sequence ID" value="OCL05014.1"/>
    <property type="molecule type" value="Genomic_DNA"/>
</dbReference>
<dbReference type="GO" id="GO:0016491">
    <property type="term" value="F:oxidoreductase activity"/>
    <property type="evidence" value="ECO:0007669"/>
    <property type="project" value="InterPro"/>
</dbReference>
<dbReference type="InterPro" id="IPR018713">
    <property type="entry name" value="MPAB/Lcp_cat_dom"/>
</dbReference>
<gene>
    <name evidence="2" type="ORF">AOQ84DRAFT_414641</name>
</gene>
<dbReference type="PANTHER" id="PTHR36151">
    <property type="entry name" value="BLR2777 PROTEIN"/>
    <property type="match status" value="1"/>
</dbReference>
<dbReference type="Pfam" id="PF09995">
    <property type="entry name" value="MPAB_Lcp_cat"/>
    <property type="match status" value="1"/>
</dbReference>
<feature type="domain" description="ER-bound oxygenase mpaB/mpaB'/Rubber oxygenase catalytic" evidence="1">
    <location>
        <begin position="25"/>
        <end position="238"/>
    </location>
</feature>
<sequence length="281" mass="32385">MCAEKGLASPVILYKPVAEPVELRKMVKDGIYALSGQYAILVQWLHPGLARGSIEHSDFAYRILHRLKPTSRFLNATVYGTPEEKARIFSVIHKKHATVKGEDYFADDPELRKWTAATLFMSLLVVHEPFFGKVSTEKKEALFRESSIYTTSLRMPTEMWPATLDEFWEYWNHNIATLPITQWAKNLVHSLLYPKNAPLWLHPQWPIARLLTAQWLPERLRVGYGLPSTKVRRGAYKAVKTYISMVYPLVPQAVGTYPHKYGMKDMRKAVRRIEVSGSWVK</sequence>
<organism evidence="2 3">
    <name type="scientific">Glonium stellatum</name>
    <dbReference type="NCBI Taxonomy" id="574774"/>
    <lineage>
        <taxon>Eukaryota</taxon>
        <taxon>Fungi</taxon>
        <taxon>Dikarya</taxon>
        <taxon>Ascomycota</taxon>
        <taxon>Pezizomycotina</taxon>
        <taxon>Dothideomycetes</taxon>
        <taxon>Pleosporomycetidae</taxon>
        <taxon>Gloniales</taxon>
        <taxon>Gloniaceae</taxon>
        <taxon>Glonium</taxon>
    </lineage>
</organism>
<dbReference type="Proteomes" id="UP000250140">
    <property type="component" value="Unassembled WGS sequence"/>
</dbReference>
<proteinExistence type="predicted"/>
<evidence type="ECO:0000313" key="3">
    <source>
        <dbReference type="Proteomes" id="UP000250140"/>
    </source>
</evidence>
<accession>A0A8E2JQ64</accession>
<dbReference type="OrthoDB" id="5131368at2759"/>
<evidence type="ECO:0000259" key="1">
    <source>
        <dbReference type="Pfam" id="PF09995"/>
    </source>
</evidence>